<feature type="compositionally biased region" description="Low complexity" evidence="4">
    <location>
        <begin position="283"/>
        <end position="313"/>
    </location>
</feature>
<comment type="caution">
    <text evidence="6">The sequence shown here is derived from an EMBL/GenBank/DDBJ whole genome shotgun (WGS) entry which is preliminary data.</text>
</comment>
<reference evidence="6 7" key="1">
    <citation type="submission" date="2015-09" db="EMBL/GenBank/DDBJ databases">
        <title>Host preference determinants of Valsa canker pathogens revealed by comparative genomics.</title>
        <authorList>
            <person name="Yin Z."/>
            <person name="Huang L."/>
        </authorList>
    </citation>
    <scope>NUCLEOTIDE SEQUENCE [LARGE SCALE GENOMIC DNA]</scope>
    <source>
        <strain evidence="6 7">YSFL</strain>
    </source>
</reference>
<sequence>MYTAATTAGQSPVYHISPLLATILSHVAQTGQLPGLSPSSPWEFLAVLDNIGIQLNPFNPAKVCVVNSAEWDGLPDDQRQMIFNVFEEILQEPCLMVGDANYPERNFLGPLQSLEGAGTVTTGANPILPNFQMADGQNWAEFVIQVRLLYLDPVRAGRALDEARAAADSNKKVPRPPNPFIIYRSERHPAVAAANPGMPNKQICEWPQDCKLSHPHIPYFYMGLFLTPAAKILGQQWQNESDEVRARYKAKADQIKAEFMRCNPDYKYTPRKSSEVKRRSKRTTSTAEATVATNNNAQAPSDASASSSASTED</sequence>
<dbReference type="GO" id="GO:0005634">
    <property type="term" value="C:nucleus"/>
    <property type="evidence" value="ECO:0007669"/>
    <property type="project" value="UniProtKB-UniRule"/>
</dbReference>
<feature type="DNA-binding region" description="HMG box" evidence="3">
    <location>
        <begin position="173"/>
        <end position="267"/>
    </location>
</feature>
<evidence type="ECO:0000256" key="4">
    <source>
        <dbReference type="SAM" id="MobiDB-lite"/>
    </source>
</evidence>
<dbReference type="SMART" id="SM00398">
    <property type="entry name" value="HMG"/>
    <property type="match status" value="1"/>
</dbReference>
<protein>
    <recommendedName>
        <fullName evidence="5">HMG box domain-containing protein</fullName>
    </recommendedName>
</protein>
<keyword evidence="7" id="KW-1185">Reference proteome</keyword>
<dbReference type="GO" id="GO:0001228">
    <property type="term" value="F:DNA-binding transcription activator activity, RNA polymerase II-specific"/>
    <property type="evidence" value="ECO:0007669"/>
    <property type="project" value="TreeGrafter"/>
</dbReference>
<feature type="region of interest" description="Disordered" evidence="4">
    <location>
        <begin position="268"/>
        <end position="313"/>
    </location>
</feature>
<dbReference type="STRING" id="252740.A0A423V8C7"/>
<keyword evidence="2" id="KW-0804">Transcription</keyword>
<dbReference type="Proteomes" id="UP000284375">
    <property type="component" value="Unassembled WGS sequence"/>
</dbReference>
<evidence type="ECO:0000259" key="5">
    <source>
        <dbReference type="PROSITE" id="PS50118"/>
    </source>
</evidence>
<dbReference type="EMBL" id="LJZO01000094">
    <property type="protein sequence ID" value="ROV87084.1"/>
    <property type="molecule type" value="Genomic_DNA"/>
</dbReference>
<dbReference type="InterPro" id="IPR036910">
    <property type="entry name" value="HMG_box_dom_sf"/>
</dbReference>
<keyword evidence="1 3" id="KW-0238">DNA-binding</keyword>
<organism evidence="6 7">
    <name type="scientific">Cytospora chrysosperma</name>
    <name type="common">Cytospora canker fungus</name>
    <name type="synonym">Sphaeria chrysosperma</name>
    <dbReference type="NCBI Taxonomy" id="252740"/>
    <lineage>
        <taxon>Eukaryota</taxon>
        <taxon>Fungi</taxon>
        <taxon>Dikarya</taxon>
        <taxon>Ascomycota</taxon>
        <taxon>Pezizomycotina</taxon>
        <taxon>Sordariomycetes</taxon>
        <taxon>Sordariomycetidae</taxon>
        <taxon>Diaporthales</taxon>
        <taxon>Cytosporaceae</taxon>
        <taxon>Cytospora</taxon>
    </lineage>
</organism>
<dbReference type="InterPro" id="IPR050140">
    <property type="entry name" value="SRY-related_HMG-box_TF-like"/>
</dbReference>
<dbReference type="GO" id="GO:0000978">
    <property type="term" value="F:RNA polymerase II cis-regulatory region sequence-specific DNA binding"/>
    <property type="evidence" value="ECO:0007669"/>
    <property type="project" value="TreeGrafter"/>
</dbReference>
<dbReference type="OrthoDB" id="6247875at2759"/>
<dbReference type="PROSITE" id="PS50118">
    <property type="entry name" value="HMG_BOX_2"/>
    <property type="match status" value="1"/>
</dbReference>
<evidence type="ECO:0000256" key="3">
    <source>
        <dbReference type="PROSITE-ProRule" id="PRU00267"/>
    </source>
</evidence>
<dbReference type="AlphaFoldDB" id="A0A423V8C7"/>
<proteinExistence type="predicted"/>
<evidence type="ECO:0000256" key="2">
    <source>
        <dbReference type="ARBA" id="ARBA00023163"/>
    </source>
</evidence>
<evidence type="ECO:0000313" key="7">
    <source>
        <dbReference type="Proteomes" id="UP000284375"/>
    </source>
</evidence>
<gene>
    <name evidence="6" type="ORF">VSDG_10008</name>
</gene>
<dbReference type="Gene3D" id="1.10.30.10">
    <property type="entry name" value="High mobility group box domain"/>
    <property type="match status" value="1"/>
</dbReference>
<feature type="domain" description="HMG box" evidence="5">
    <location>
        <begin position="173"/>
        <end position="267"/>
    </location>
</feature>
<dbReference type="Pfam" id="PF00505">
    <property type="entry name" value="HMG_box"/>
    <property type="match status" value="1"/>
</dbReference>
<dbReference type="InterPro" id="IPR009071">
    <property type="entry name" value="HMG_box_dom"/>
</dbReference>
<dbReference type="CDD" id="cd01389">
    <property type="entry name" value="HMG-box_ROX1-like"/>
    <property type="match status" value="1"/>
</dbReference>
<dbReference type="PANTHER" id="PTHR10270">
    <property type="entry name" value="SOX TRANSCRIPTION FACTOR"/>
    <property type="match status" value="1"/>
</dbReference>
<evidence type="ECO:0000256" key="1">
    <source>
        <dbReference type="ARBA" id="ARBA00023125"/>
    </source>
</evidence>
<accession>A0A423V8C7</accession>
<dbReference type="GO" id="GO:0030154">
    <property type="term" value="P:cell differentiation"/>
    <property type="evidence" value="ECO:0007669"/>
    <property type="project" value="TreeGrafter"/>
</dbReference>
<evidence type="ECO:0000313" key="6">
    <source>
        <dbReference type="EMBL" id="ROV87084.1"/>
    </source>
</evidence>
<dbReference type="SUPFAM" id="SSF47095">
    <property type="entry name" value="HMG-box"/>
    <property type="match status" value="1"/>
</dbReference>
<keyword evidence="3" id="KW-0539">Nucleus</keyword>
<name>A0A423V8C7_CYTCH</name>
<dbReference type="PANTHER" id="PTHR10270:SF161">
    <property type="entry name" value="SEX-DETERMINING REGION Y PROTEIN"/>
    <property type="match status" value="1"/>
</dbReference>